<dbReference type="OrthoDB" id="9770068at2"/>
<sequence length="188" mass="20392">MSGGESEDRFGWFAYPRAGSDDRYVDPPVRDVHLRVDEYGGPFWYSEGCLGDDFDELHEDIGISRGLYDEVMAWHSASLAAGARSEALFVVEQGLLRRLAAEVGPAVAVPPARSTPTAAVSLLDDDVNSLPVEAALKAKVTVWKAQVSTYAHATGDNDAEVWAWQDAGDMLAREVAAALGDDYKVRAF</sequence>
<dbReference type="RefSeq" id="WP_143016199.1">
    <property type="nucleotide sequence ID" value="NZ_BKAE01000010.1"/>
</dbReference>
<gene>
    <name evidence="1" type="ORF">SAMN05192576_2807</name>
</gene>
<protein>
    <submittedName>
        <fullName evidence="1">Uncharacterized protein</fullName>
    </submittedName>
</protein>
<evidence type="ECO:0000313" key="1">
    <source>
        <dbReference type="EMBL" id="SDN79501.1"/>
    </source>
</evidence>
<keyword evidence="2" id="KW-1185">Reference proteome</keyword>
<organism evidence="1 2">
    <name type="scientific">Nocardioides szechwanensis</name>
    <dbReference type="NCBI Taxonomy" id="1005944"/>
    <lineage>
        <taxon>Bacteria</taxon>
        <taxon>Bacillati</taxon>
        <taxon>Actinomycetota</taxon>
        <taxon>Actinomycetes</taxon>
        <taxon>Propionibacteriales</taxon>
        <taxon>Nocardioidaceae</taxon>
        <taxon>Nocardioides</taxon>
    </lineage>
</organism>
<evidence type="ECO:0000313" key="2">
    <source>
        <dbReference type="Proteomes" id="UP000199004"/>
    </source>
</evidence>
<dbReference type="STRING" id="1005944.SAMN05192576_2807"/>
<accession>A0A1H0EAY6</accession>
<reference evidence="1 2" key="1">
    <citation type="submission" date="2016-10" db="EMBL/GenBank/DDBJ databases">
        <authorList>
            <person name="de Groot N.N."/>
        </authorList>
    </citation>
    <scope>NUCLEOTIDE SEQUENCE [LARGE SCALE GENOMIC DNA]</scope>
    <source>
        <strain evidence="1 2">CGMCC 1.11147</strain>
    </source>
</reference>
<dbReference type="Proteomes" id="UP000199004">
    <property type="component" value="Unassembled WGS sequence"/>
</dbReference>
<dbReference type="EMBL" id="FNIC01000004">
    <property type="protein sequence ID" value="SDN79501.1"/>
    <property type="molecule type" value="Genomic_DNA"/>
</dbReference>
<name>A0A1H0EAY6_9ACTN</name>
<dbReference type="AlphaFoldDB" id="A0A1H0EAY6"/>
<proteinExistence type="predicted"/>